<reference evidence="5" key="1">
    <citation type="journal article" date="2019" name="Int. J. Syst. Evol. Microbiol.">
        <title>The Global Catalogue of Microorganisms (GCM) 10K type strain sequencing project: providing services to taxonomists for standard genome sequencing and annotation.</title>
        <authorList>
            <consortium name="The Broad Institute Genomics Platform"/>
            <consortium name="The Broad Institute Genome Sequencing Center for Infectious Disease"/>
            <person name="Wu L."/>
            <person name="Ma J."/>
        </authorList>
    </citation>
    <scope>NUCLEOTIDE SEQUENCE [LARGE SCALE GENOMIC DNA]</scope>
    <source>
        <strain evidence="5">JCM 18077</strain>
    </source>
</reference>
<dbReference type="SUPFAM" id="SSF46689">
    <property type="entry name" value="Homeodomain-like"/>
    <property type="match status" value="1"/>
</dbReference>
<dbReference type="InterPro" id="IPR041490">
    <property type="entry name" value="KstR2_TetR_C"/>
</dbReference>
<dbReference type="PANTHER" id="PTHR30055">
    <property type="entry name" value="HTH-TYPE TRANSCRIPTIONAL REGULATOR RUTR"/>
    <property type="match status" value="1"/>
</dbReference>
<accession>A0ABP8YXG4</accession>
<evidence type="ECO:0000313" key="5">
    <source>
        <dbReference type="Proteomes" id="UP001500822"/>
    </source>
</evidence>
<comment type="caution">
    <text evidence="4">The sequence shown here is derived from an EMBL/GenBank/DDBJ whole genome shotgun (WGS) entry which is preliminary data.</text>
</comment>
<keyword evidence="1 2" id="KW-0238">DNA-binding</keyword>
<keyword evidence="5" id="KW-1185">Reference proteome</keyword>
<evidence type="ECO:0000256" key="2">
    <source>
        <dbReference type="PROSITE-ProRule" id="PRU00335"/>
    </source>
</evidence>
<dbReference type="Pfam" id="PF00440">
    <property type="entry name" value="TetR_N"/>
    <property type="match status" value="1"/>
</dbReference>
<protein>
    <submittedName>
        <fullName evidence="4">TetR/AcrR family transcriptional regulator</fullName>
    </submittedName>
</protein>
<feature type="DNA-binding region" description="H-T-H motif" evidence="2">
    <location>
        <begin position="32"/>
        <end position="51"/>
    </location>
</feature>
<dbReference type="RefSeq" id="WP_345312361.1">
    <property type="nucleotide sequence ID" value="NZ_BAABIE010000002.1"/>
</dbReference>
<evidence type="ECO:0000256" key="1">
    <source>
        <dbReference type="ARBA" id="ARBA00023125"/>
    </source>
</evidence>
<organism evidence="4 5">
    <name type="scientific">Gordonia alkaliphila</name>
    <dbReference type="NCBI Taxonomy" id="1053547"/>
    <lineage>
        <taxon>Bacteria</taxon>
        <taxon>Bacillati</taxon>
        <taxon>Actinomycetota</taxon>
        <taxon>Actinomycetes</taxon>
        <taxon>Mycobacteriales</taxon>
        <taxon>Gordoniaceae</taxon>
        <taxon>Gordonia</taxon>
    </lineage>
</organism>
<dbReference type="Pfam" id="PF17932">
    <property type="entry name" value="TetR_C_24"/>
    <property type="match status" value="1"/>
</dbReference>
<dbReference type="EMBL" id="BAABIE010000002">
    <property type="protein sequence ID" value="GAA4740467.1"/>
    <property type="molecule type" value="Genomic_DNA"/>
</dbReference>
<dbReference type="SUPFAM" id="SSF48498">
    <property type="entry name" value="Tetracyclin repressor-like, C-terminal domain"/>
    <property type="match status" value="1"/>
</dbReference>
<gene>
    <name evidence="4" type="ORF">GCM10023217_05650</name>
</gene>
<feature type="domain" description="HTH tetR-type" evidence="3">
    <location>
        <begin position="9"/>
        <end position="69"/>
    </location>
</feature>
<dbReference type="PRINTS" id="PR00455">
    <property type="entry name" value="HTHTETR"/>
</dbReference>
<proteinExistence type="predicted"/>
<dbReference type="Proteomes" id="UP001500822">
    <property type="component" value="Unassembled WGS sequence"/>
</dbReference>
<dbReference type="InterPro" id="IPR050109">
    <property type="entry name" value="HTH-type_TetR-like_transc_reg"/>
</dbReference>
<evidence type="ECO:0000313" key="4">
    <source>
        <dbReference type="EMBL" id="GAA4740467.1"/>
    </source>
</evidence>
<evidence type="ECO:0000259" key="3">
    <source>
        <dbReference type="PROSITE" id="PS50977"/>
    </source>
</evidence>
<dbReference type="Gene3D" id="1.10.357.10">
    <property type="entry name" value="Tetracycline Repressor, domain 2"/>
    <property type="match status" value="1"/>
</dbReference>
<dbReference type="PANTHER" id="PTHR30055:SF200">
    <property type="entry name" value="HTH-TYPE TRANSCRIPTIONAL REPRESSOR BDCR"/>
    <property type="match status" value="1"/>
</dbReference>
<dbReference type="InterPro" id="IPR036271">
    <property type="entry name" value="Tet_transcr_reg_TetR-rel_C_sf"/>
</dbReference>
<sequence length="207" mass="22762">MTENTSKAQQTRARLLDAAVEAFADRGFHGTTTRDLAAAAGMSPAAVYVHYPSKEDLLYQLSLGGHRTTLAVVDEYDDPELAPAPRLHRLIRGFSRHHAENHTTARVVNYELASLSPEHYTEIRQLRREIARRMRAVVDAGMASGDFATSDPRAVTLALLSMNIDIARWYDEGGSLSPEALSDAYADLALRMVEAAGRHSRTDPGTM</sequence>
<dbReference type="PROSITE" id="PS50977">
    <property type="entry name" value="HTH_TETR_2"/>
    <property type="match status" value="1"/>
</dbReference>
<dbReference type="InterPro" id="IPR001647">
    <property type="entry name" value="HTH_TetR"/>
</dbReference>
<name>A0ABP8YXG4_9ACTN</name>
<dbReference type="InterPro" id="IPR009057">
    <property type="entry name" value="Homeodomain-like_sf"/>
</dbReference>